<comment type="caution">
    <text evidence="1">The sequence shown here is derived from an EMBL/GenBank/DDBJ whole genome shotgun (WGS) entry which is preliminary data.</text>
</comment>
<dbReference type="EMBL" id="JAKJPO010000001">
    <property type="protein sequence ID" value="MCF7220489.1"/>
    <property type="molecule type" value="Genomic_DNA"/>
</dbReference>
<evidence type="ECO:0000313" key="1">
    <source>
        <dbReference type="EMBL" id="MCF7220489.1"/>
    </source>
</evidence>
<reference evidence="1 2" key="3">
    <citation type="submission" date="2022-01" db="EMBL/GenBank/DDBJ databases">
        <authorList>
            <person name="Zhou L.Y."/>
        </authorList>
    </citation>
    <scope>NUCLEOTIDE SEQUENCE [LARGE SCALE GENOMIC DNA]</scope>
    <source>
        <strain evidence="1 2">TLK-CK17</strain>
    </source>
</reference>
<protein>
    <submittedName>
        <fullName evidence="1">Uncharacterized protein</fullName>
    </submittedName>
</protein>
<dbReference type="Proteomes" id="UP001430796">
    <property type="component" value="Unassembled WGS sequence"/>
</dbReference>
<organism evidence="1 2">
    <name type="scientific">Marilutibacter chinensis</name>
    <dbReference type="NCBI Taxonomy" id="2912247"/>
    <lineage>
        <taxon>Bacteria</taxon>
        <taxon>Pseudomonadati</taxon>
        <taxon>Pseudomonadota</taxon>
        <taxon>Gammaproteobacteria</taxon>
        <taxon>Lysobacterales</taxon>
        <taxon>Lysobacteraceae</taxon>
        <taxon>Marilutibacter</taxon>
    </lineage>
</organism>
<proteinExistence type="predicted"/>
<gene>
    <name evidence="1" type="ORF">L3V18_01600</name>
</gene>
<sequence length="189" mass="20804">MPQTTGPLPGPAAAAATSAPWTQVEVCGAAFGLPAGWRSRQLHSDHWRLAQESGQGVVVDVRCLPSLRFPNDRWDEIAEVAAALELGQADWPQQDQLRYLLWIEGRRDAVQGRVSNLIALRREPRETHSHGLRRQVALWPLDGDCDRDALPCSALLSMHWSADVPAQQAGYEALSAAMAQTLQLPEPNF</sequence>
<name>A0ABS9HQH7_9GAMM</name>
<keyword evidence="2" id="KW-1185">Reference proteome</keyword>
<accession>A0ABS9HQH7</accession>
<dbReference type="RefSeq" id="WP_237052860.1">
    <property type="nucleotide sequence ID" value="NZ_JAKJPO010000001.1"/>
</dbReference>
<evidence type="ECO:0000313" key="2">
    <source>
        <dbReference type="Proteomes" id="UP001430796"/>
    </source>
</evidence>
<reference evidence="1 2" key="1">
    <citation type="submission" date="2022-01" db="EMBL/GenBank/DDBJ databases">
        <title>Lysobacter chinensis sp. nov., a bacterium isolated from cow dung compost.</title>
        <authorList>
            <person name="Liu Y."/>
        </authorList>
    </citation>
    <scope>NUCLEOTIDE SEQUENCE [LARGE SCALE GENOMIC DNA]</scope>
    <source>
        <strain evidence="1 2">TLK-CK17</strain>
    </source>
</reference>
<reference evidence="2" key="2">
    <citation type="submission" date="2022-01" db="EMBL/GenBank/DDBJ databases">
        <title>Lysobacter chinensis sp. nov., a bacterium isolated from cow dung compost.</title>
        <authorList>
            <person name="Zhou L.Y."/>
        </authorList>
    </citation>
    <scope>NUCLEOTIDE SEQUENCE [LARGE SCALE GENOMIC DNA]</scope>
    <source>
        <strain evidence="2">TLK-CK17</strain>
    </source>
</reference>